<name>A0ABV0QBL1_9TELE</name>
<dbReference type="EMBL" id="JAHRIN010006454">
    <property type="protein sequence ID" value="MEQ2193202.1"/>
    <property type="molecule type" value="Genomic_DNA"/>
</dbReference>
<protein>
    <submittedName>
        <fullName evidence="1">Uncharacterized protein</fullName>
    </submittedName>
</protein>
<evidence type="ECO:0000313" key="2">
    <source>
        <dbReference type="Proteomes" id="UP001434883"/>
    </source>
</evidence>
<dbReference type="Proteomes" id="UP001434883">
    <property type="component" value="Unassembled WGS sequence"/>
</dbReference>
<gene>
    <name evidence="1" type="ORF">XENOCAPTIV_026167</name>
</gene>
<comment type="caution">
    <text evidence="1">The sequence shown here is derived from an EMBL/GenBank/DDBJ whole genome shotgun (WGS) entry which is preliminary data.</text>
</comment>
<reference evidence="1 2" key="1">
    <citation type="submission" date="2021-06" db="EMBL/GenBank/DDBJ databases">
        <authorList>
            <person name="Palmer J.M."/>
        </authorList>
    </citation>
    <scope>NUCLEOTIDE SEQUENCE [LARGE SCALE GENOMIC DNA]</scope>
    <source>
        <strain evidence="1 2">XC_2019</strain>
        <tissue evidence="1">Muscle</tissue>
    </source>
</reference>
<organism evidence="1 2">
    <name type="scientific">Xenoophorus captivus</name>
    <dbReference type="NCBI Taxonomy" id="1517983"/>
    <lineage>
        <taxon>Eukaryota</taxon>
        <taxon>Metazoa</taxon>
        <taxon>Chordata</taxon>
        <taxon>Craniata</taxon>
        <taxon>Vertebrata</taxon>
        <taxon>Euteleostomi</taxon>
        <taxon>Actinopterygii</taxon>
        <taxon>Neopterygii</taxon>
        <taxon>Teleostei</taxon>
        <taxon>Neoteleostei</taxon>
        <taxon>Acanthomorphata</taxon>
        <taxon>Ovalentaria</taxon>
        <taxon>Atherinomorphae</taxon>
        <taxon>Cyprinodontiformes</taxon>
        <taxon>Goodeidae</taxon>
        <taxon>Xenoophorus</taxon>
    </lineage>
</organism>
<feature type="non-terminal residue" evidence="1">
    <location>
        <position position="71"/>
    </location>
</feature>
<accession>A0ABV0QBL1</accession>
<keyword evidence="2" id="KW-1185">Reference proteome</keyword>
<sequence length="71" mass="7177">MRRQGNLCQGACSIIVRGREAGLGCVGSGLGGGEERQGPAHGRGIASLEPNRAIAASYLQPDTSSSPPATK</sequence>
<proteinExistence type="predicted"/>
<evidence type="ECO:0000313" key="1">
    <source>
        <dbReference type="EMBL" id="MEQ2193202.1"/>
    </source>
</evidence>